<gene>
    <name evidence="2" type="ORF">LELG_02361</name>
</gene>
<dbReference type="GeneID" id="5232958"/>
<dbReference type="KEGG" id="lel:PVL30_003209"/>
<dbReference type="VEuPathDB" id="FungiDB:LELG_02361"/>
<dbReference type="SUPFAM" id="SSF48208">
    <property type="entry name" value="Six-hairpin glycosidases"/>
    <property type="match status" value="1"/>
</dbReference>
<dbReference type="Proteomes" id="UP000001996">
    <property type="component" value="Unassembled WGS sequence"/>
</dbReference>
<keyword evidence="1" id="KW-0732">Signal</keyword>
<dbReference type="OrthoDB" id="9984024at2759"/>
<evidence type="ECO:0000313" key="2">
    <source>
        <dbReference type="EMBL" id="EDK44182.1"/>
    </source>
</evidence>
<evidence type="ECO:0000313" key="3">
    <source>
        <dbReference type="Proteomes" id="UP000001996"/>
    </source>
</evidence>
<keyword evidence="3" id="KW-1185">Reference proteome</keyword>
<evidence type="ECO:0008006" key="4">
    <source>
        <dbReference type="Google" id="ProtNLM"/>
    </source>
</evidence>
<name>A5DYC4_LODEL</name>
<proteinExistence type="predicted"/>
<accession>A5DYC4</accession>
<dbReference type="GO" id="GO:0005975">
    <property type="term" value="P:carbohydrate metabolic process"/>
    <property type="evidence" value="ECO:0007669"/>
    <property type="project" value="InterPro"/>
</dbReference>
<sequence length="386" mass="42849">MQLSLLIFLLNLLLIASALPTLYKRSFDAESAYQSALNATWSLFWNSQYDAFNLNDPACTSEFSYAAVWDLAVVGKAIVDSGDVAKTEDIINSLYKFQNSAGWFTSLPGGSEIYTDDNAQVVWVFLAAYELTKNQQLLNTAVNLIHLIQTQWSAIGGVTWQKDETYVASISTVEAALAAVKVYEQNGDESLLTFANSSLTWLDEHLTDPTDGFYYDGINRQTWQLNKGKLTYTVGVAISTYSYLYKFTGDEAYLEKAIAKASATLQSTTFLSPNGAWNNQLCYVHLLFAGFADLITITGITQYTEAVTNQANFIYLYDQLTQGSYGWYGSDLSLYNNYVKSTGDTKSISYSYSADNYCSTNPTQPKRSALDDGSAAQIFYNVARIN</sequence>
<organism evidence="2 3">
    <name type="scientific">Lodderomyces elongisporus (strain ATCC 11503 / CBS 2605 / JCM 1781 / NBRC 1676 / NRRL YB-4239)</name>
    <name type="common">Yeast</name>
    <name type="synonym">Saccharomyces elongisporus</name>
    <dbReference type="NCBI Taxonomy" id="379508"/>
    <lineage>
        <taxon>Eukaryota</taxon>
        <taxon>Fungi</taxon>
        <taxon>Dikarya</taxon>
        <taxon>Ascomycota</taxon>
        <taxon>Saccharomycotina</taxon>
        <taxon>Pichiomycetes</taxon>
        <taxon>Debaryomycetaceae</taxon>
        <taxon>Candida/Lodderomyces clade</taxon>
        <taxon>Lodderomyces</taxon>
    </lineage>
</organism>
<dbReference type="PANTHER" id="PTHR47791">
    <property type="entry name" value="MEIOTICALLY UP-REGULATED GENE 191 PROTEIN"/>
    <property type="match status" value="1"/>
</dbReference>
<dbReference type="InterPro" id="IPR005198">
    <property type="entry name" value="Glyco_hydro_76"/>
</dbReference>
<feature type="signal peptide" evidence="1">
    <location>
        <begin position="1"/>
        <end position="18"/>
    </location>
</feature>
<dbReference type="AlphaFoldDB" id="A5DYC4"/>
<dbReference type="HOGENOM" id="CLU_034119_0_0_1"/>
<protein>
    <recommendedName>
        <fullName evidence="4">Alpha-1,6-mannanase</fullName>
    </recommendedName>
</protein>
<dbReference type="OMA" id="LIQTQWS"/>
<evidence type="ECO:0000256" key="1">
    <source>
        <dbReference type="SAM" id="SignalP"/>
    </source>
</evidence>
<dbReference type="EMBL" id="CH981526">
    <property type="protein sequence ID" value="EDK44182.1"/>
    <property type="molecule type" value="Genomic_DNA"/>
</dbReference>
<feature type="chain" id="PRO_5002681412" description="Alpha-1,6-mannanase" evidence="1">
    <location>
        <begin position="19"/>
        <end position="386"/>
    </location>
</feature>
<dbReference type="eggNOG" id="ENOG502TCPB">
    <property type="taxonomic scope" value="Eukaryota"/>
</dbReference>
<dbReference type="PANTHER" id="PTHR47791:SF3">
    <property type="entry name" value="MEIOTICALLY UP-REGULATED GENE 191 PROTEIN"/>
    <property type="match status" value="1"/>
</dbReference>
<dbReference type="InterPro" id="IPR053169">
    <property type="entry name" value="MUG_Protein"/>
</dbReference>
<reference evidence="2 3" key="1">
    <citation type="journal article" date="2009" name="Nature">
        <title>Evolution of pathogenicity and sexual reproduction in eight Candida genomes.</title>
        <authorList>
            <person name="Butler G."/>
            <person name="Rasmussen M.D."/>
            <person name="Lin M.F."/>
            <person name="Santos M.A."/>
            <person name="Sakthikumar S."/>
            <person name="Munro C.A."/>
            <person name="Rheinbay E."/>
            <person name="Grabherr M."/>
            <person name="Forche A."/>
            <person name="Reedy J.L."/>
            <person name="Agrafioti I."/>
            <person name="Arnaud M.B."/>
            <person name="Bates S."/>
            <person name="Brown A.J."/>
            <person name="Brunke S."/>
            <person name="Costanzo M.C."/>
            <person name="Fitzpatrick D.A."/>
            <person name="de Groot P.W."/>
            <person name="Harris D."/>
            <person name="Hoyer L.L."/>
            <person name="Hube B."/>
            <person name="Klis F.M."/>
            <person name="Kodira C."/>
            <person name="Lennard N."/>
            <person name="Logue M.E."/>
            <person name="Martin R."/>
            <person name="Neiman A.M."/>
            <person name="Nikolaou E."/>
            <person name="Quail M.A."/>
            <person name="Quinn J."/>
            <person name="Santos M.C."/>
            <person name="Schmitzberger F.F."/>
            <person name="Sherlock G."/>
            <person name="Shah P."/>
            <person name="Silverstein K.A."/>
            <person name="Skrzypek M.S."/>
            <person name="Soll D."/>
            <person name="Staggs R."/>
            <person name="Stansfield I."/>
            <person name="Stumpf M.P."/>
            <person name="Sudbery P.E."/>
            <person name="Srikantha T."/>
            <person name="Zeng Q."/>
            <person name="Berman J."/>
            <person name="Berriman M."/>
            <person name="Heitman J."/>
            <person name="Gow N.A."/>
            <person name="Lorenz M.C."/>
            <person name="Birren B.W."/>
            <person name="Kellis M."/>
            <person name="Cuomo C.A."/>
        </authorList>
    </citation>
    <scope>NUCLEOTIDE SEQUENCE [LARGE SCALE GENOMIC DNA]</scope>
    <source>
        <strain evidence="3">ATCC 11503 / BCRC 21390 / CBS 2605 / JCM 1781 / NBRC 1676 / NRRL YB-4239</strain>
    </source>
</reference>
<dbReference type="InterPro" id="IPR008928">
    <property type="entry name" value="6-hairpin_glycosidase_sf"/>
</dbReference>
<dbReference type="Pfam" id="PF03663">
    <property type="entry name" value="Glyco_hydro_76"/>
    <property type="match status" value="1"/>
</dbReference>
<dbReference type="InParanoid" id="A5DYC4"/>
<dbReference type="Gene3D" id="1.50.10.20">
    <property type="match status" value="1"/>
</dbReference>